<dbReference type="EMBL" id="BANI01000350">
    <property type="protein sequence ID" value="GAN98064.1"/>
    <property type="molecule type" value="Genomic_DNA"/>
</dbReference>
<dbReference type="PANTHER" id="PTHR18901:SF38">
    <property type="entry name" value="PSEUDOURIDINE-5'-PHOSPHATASE"/>
    <property type="match status" value="1"/>
</dbReference>
<dbReference type="PANTHER" id="PTHR18901">
    <property type="entry name" value="2-DEOXYGLUCOSE-6-PHOSPHATE PHOSPHATASE 2"/>
    <property type="match status" value="1"/>
</dbReference>
<accession>A0A0D6Q3Q0</accession>
<reference evidence="1 2" key="1">
    <citation type="submission" date="2012-11" db="EMBL/GenBank/DDBJ databases">
        <title>Whole genome sequence of Gluconacetobacter europaeus NBRC3261.</title>
        <authorList>
            <person name="Azuma Y."/>
            <person name="Higashiura N."/>
            <person name="Hirakawa H."/>
            <person name="Matsushita K."/>
        </authorList>
    </citation>
    <scope>NUCLEOTIDE SEQUENCE [LARGE SCALE GENOMIC DNA]</scope>
    <source>
        <strain evidence="1 2">NBRC 3261</strain>
    </source>
</reference>
<dbReference type="SFLD" id="SFLDG01129">
    <property type="entry name" value="C1.5:_HAD__Beta-PGM__Phosphata"/>
    <property type="match status" value="1"/>
</dbReference>
<dbReference type="Gene3D" id="1.10.150.240">
    <property type="entry name" value="Putative phosphatase, domain 2"/>
    <property type="match status" value="1"/>
</dbReference>
<dbReference type="InterPro" id="IPR041492">
    <property type="entry name" value="HAD_2"/>
</dbReference>
<protein>
    <submittedName>
        <fullName evidence="1">Hydrolase/phosphatase/phosphohexomutase</fullName>
    </submittedName>
</protein>
<dbReference type="RefSeq" id="WP_048852487.1">
    <property type="nucleotide sequence ID" value="NZ_BANI01000350.1"/>
</dbReference>
<dbReference type="GO" id="GO:0016787">
    <property type="term" value="F:hydrolase activity"/>
    <property type="evidence" value="ECO:0007669"/>
    <property type="project" value="UniProtKB-KW"/>
</dbReference>
<sequence>MVIFDCDGVLVDGEYLSTCIMAQEARKYGWNITDEQANKLFTGGELAKIRDRIAHESGKTLPDDWDMQVQNRIVTMMKTDAQTVDGAEDMLKATLDLGLPVRIGSNSSMAEMDAKFSSTGLDQMLDEDRIHSGRDLNMPKPRPDLYLYAAEQDNIPPGNCIVLEDSDAGAEAARRAGMACVLLRDLSRPAPQWSGLIRIGHLSEFVPLLQRIRAKQKQAVA</sequence>
<gene>
    <name evidence="1" type="ORF">Geu3261_0421_001</name>
</gene>
<name>A0A0D6Q3Q0_KOMEU</name>
<dbReference type="Pfam" id="PF13419">
    <property type="entry name" value="HAD_2"/>
    <property type="match status" value="1"/>
</dbReference>
<dbReference type="Gene3D" id="3.40.50.1000">
    <property type="entry name" value="HAD superfamily/HAD-like"/>
    <property type="match status" value="1"/>
</dbReference>
<proteinExistence type="predicted"/>
<dbReference type="InterPro" id="IPR006439">
    <property type="entry name" value="HAD-SF_hydro_IA"/>
</dbReference>
<evidence type="ECO:0000313" key="1">
    <source>
        <dbReference type="EMBL" id="GAN98064.1"/>
    </source>
</evidence>
<organism evidence="1 2">
    <name type="scientific">Komagataeibacter europaeus NBRC 3261</name>
    <dbReference type="NCBI Taxonomy" id="1234669"/>
    <lineage>
        <taxon>Bacteria</taxon>
        <taxon>Pseudomonadati</taxon>
        <taxon>Pseudomonadota</taxon>
        <taxon>Alphaproteobacteria</taxon>
        <taxon>Acetobacterales</taxon>
        <taxon>Acetobacteraceae</taxon>
        <taxon>Komagataeibacter</taxon>
    </lineage>
</organism>
<evidence type="ECO:0000313" key="2">
    <source>
        <dbReference type="Proteomes" id="UP000032675"/>
    </source>
</evidence>
<dbReference type="SUPFAM" id="SSF56784">
    <property type="entry name" value="HAD-like"/>
    <property type="match status" value="1"/>
</dbReference>
<dbReference type="NCBIfam" id="TIGR01509">
    <property type="entry name" value="HAD-SF-IA-v3"/>
    <property type="match status" value="1"/>
</dbReference>
<dbReference type="AlphaFoldDB" id="A0A0D6Q3Q0"/>
<dbReference type="InterPro" id="IPR036412">
    <property type="entry name" value="HAD-like_sf"/>
</dbReference>
<comment type="caution">
    <text evidence="1">The sequence shown here is derived from an EMBL/GenBank/DDBJ whole genome shotgun (WGS) entry which is preliminary data.</text>
</comment>
<dbReference type="InterPro" id="IPR023198">
    <property type="entry name" value="PGP-like_dom2"/>
</dbReference>
<dbReference type="Proteomes" id="UP000032675">
    <property type="component" value="Unassembled WGS sequence"/>
</dbReference>
<dbReference type="InterPro" id="IPR023214">
    <property type="entry name" value="HAD_sf"/>
</dbReference>
<dbReference type="SFLD" id="SFLDS00003">
    <property type="entry name" value="Haloacid_Dehalogenase"/>
    <property type="match status" value="1"/>
</dbReference>
<keyword evidence="1" id="KW-0378">Hydrolase</keyword>